<dbReference type="InterPro" id="IPR036890">
    <property type="entry name" value="HATPase_C_sf"/>
</dbReference>
<protein>
    <recommendedName>
        <fullName evidence="3">histidine kinase</fullName>
        <ecNumber evidence="3">2.7.13.3</ecNumber>
    </recommendedName>
</protein>
<dbReference type="SMART" id="SM00388">
    <property type="entry name" value="HisKA"/>
    <property type="match status" value="1"/>
</dbReference>
<evidence type="ECO:0000313" key="16">
    <source>
        <dbReference type="EMBL" id="MCR2044024.1"/>
    </source>
</evidence>
<feature type="transmembrane region" description="Helical" evidence="14">
    <location>
        <begin position="12"/>
        <end position="33"/>
    </location>
</feature>
<evidence type="ECO:0000256" key="11">
    <source>
        <dbReference type="ARBA" id="ARBA00022989"/>
    </source>
</evidence>
<evidence type="ECO:0000256" key="8">
    <source>
        <dbReference type="ARBA" id="ARBA00022741"/>
    </source>
</evidence>
<evidence type="ECO:0000256" key="9">
    <source>
        <dbReference type="ARBA" id="ARBA00022777"/>
    </source>
</evidence>
<dbReference type="SUPFAM" id="SSF47384">
    <property type="entry name" value="Homodimeric domain of signal transducing histidine kinase"/>
    <property type="match status" value="1"/>
</dbReference>
<keyword evidence="4" id="KW-1003">Cell membrane</keyword>
<evidence type="ECO:0000256" key="4">
    <source>
        <dbReference type="ARBA" id="ARBA00022475"/>
    </source>
</evidence>
<dbReference type="Gene3D" id="1.10.287.130">
    <property type="match status" value="1"/>
</dbReference>
<sequence>MIDSKKNLFCRIGLLIFILILSFVFSISVYSFFESIFFEKLAVVMGVVTKDSRNLEIEIMNQLKFEHSKYASIGKGTLGKYGYNLDRFIFLKDRKKIIYISFLFSVLITSIFCIYMYISTRNKKKNAENLKNYLERINEGDYSLNLATDEDFSILSDELYKTVITLRELKEKAIQDKISLKDNIADISHQLKTPITAINIMSELIENNDSKDENKEYIYRLNKQAGRLETLTNSLLTISKLDAGTIKFKKDIVYIKDIIDLAIEPIMFLIEKKNIKLYIVGDNAIIKGDSYWLGEAFLNIIKNCIEHLEDNGEINLFIESNPIFTEVKIEDNGSGFLKEDLPHIFKRFYKGKNANKDSIGIGLSIAKSIIEKHNGEISVENKKEGGARFKIKFY</sequence>
<evidence type="ECO:0000256" key="10">
    <source>
        <dbReference type="ARBA" id="ARBA00022840"/>
    </source>
</evidence>
<keyword evidence="12" id="KW-0902">Two-component regulatory system</keyword>
<comment type="caution">
    <text evidence="16">The sequence shown here is derived from an EMBL/GenBank/DDBJ whole genome shotgun (WGS) entry which is preliminary data.</text>
</comment>
<dbReference type="PANTHER" id="PTHR45528:SF1">
    <property type="entry name" value="SENSOR HISTIDINE KINASE CPXA"/>
    <property type="match status" value="1"/>
</dbReference>
<keyword evidence="11 14" id="KW-1133">Transmembrane helix</keyword>
<dbReference type="Pfam" id="PF02518">
    <property type="entry name" value="HATPase_c"/>
    <property type="match status" value="1"/>
</dbReference>
<dbReference type="InterPro" id="IPR050398">
    <property type="entry name" value="HssS/ArlS-like"/>
</dbReference>
<keyword evidence="5" id="KW-0597">Phosphoprotein</keyword>
<dbReference type="InterPro" id="IPR036097">
    <property type="entry name" value="HisK_dim/P_sf"/>
</dbReference>
<keyword evidence="7 14" id="KW-0812">Transmembrane</keyword>
<evidence type="ECO:0000256" key="5">
    <source>
        <dbReference type="ARBA" id="ARBA00022553"/>
    </source>
</evidence>
<reference evidence="16" key="1">
    <citation type="submission" date="2022-07" db="EMBL/GenBank/DDBJ databases">
        <title>Enhanced cultured diversity of the mouse gut microbiota enables custom-made synthetic communities.</title>
        <authorList>
            <person name="Afrizal A."/>
        </authorList>
    </citation>
    <scope>NUCLEOTIDE SEQUENCE</scope>
    <source>
        <strain evidence="16">DSM 29482</strain>
    </source>
</reference>
<accession>A0A9X2S571</accession>
<evidence type="ECO:0000313" key="17">
    <source>
        <dbReference type="Proteomes" id="UP001142078"/>
    </source>
</evidence>
<evidence type="ECO:0000256" key="13">
    <source>
        <dbReference type="ARBA" id="ARBA00023136"/>
    </source>
</evidence>
<evidence type="ECO:0000256" key="2">
    <source>
        <dbReference type="ARBA" id="ARBA00004651"/>
    </source>
</evidence>
<dbReference type="GO" id="GO:0005524">
    <property type="term" value="F:ATP binding"/>
    <property type="evidence" value="ECO:0007669"/>
    <property type="project" value="UniProtKB-KW"/>
</dbReference>
<keyword evidence="13 14" id="KW-0472">Membrane</keyword>
<dbReference type="CDD" id="cd00075">
    <property type="entry name" value="HATPase"/>
    <property type="match status" value="1"/>
</dbReference>
<feature type="domain" description="Histidine kinase" evidence="15">
    <location>
        <begin position="186"/>
        <end position="394"/>
    </location>
</feature>
<dbReference type="Pfam" id="PF00512">
    <property type="entry name" value="HisKA"/>
    <property type="match status" value="1"/>
</dbReference>
<comment type="catalytic activity">
    <reaction evidence="1">
        <text>ATP + protein L-histidine = ADP + protein N-phospho-L-histidine.</text>
        <dbReference type="EC" id="2.7.13.3"/>
    </reaction>
</comment>
<evidence type="ECO:0000256" key="12">
    <source>
        <dbReference type="ARBA" id="ARBA00023012"/>
    </source>
</evidence>
<dbReference type="PROSITE" id="PS50109">
    <property type="entry name" value="HIS_KIN"/>
    <property type="match status" value="1"/>
</dbReference>
<organism evidence="16 17">
    <name type="scientific">Anaerosalibacter massiliensis</name>
    <dbReference type="NCBI Taxonomy" id="1347392"/>
    <lineage>
        <taxon>Bacteria</taxon>
        <taxon>Bacillati</taxon>
        <taxon>Bacillota</taxon>
        <taxon>Tissierellia</taxon>
        <taxon>Tissierellales</taxon>
        <taxon>Sporanaerobacteraceae</taxon>
        <taxon>Anaerosalibacter</taxon>
    </lineage>
</organism>
<dbReference type="InterPro" id="IPR003594">
    <property type="entry name" value="HATPase_dom"/>
</dbReference>
<dbReference type="InterPro" id="IPR004358">
    <property type="entry name" value="Sig_transdc_His_kin-like_C"/>
</dbReference>
<keyword evidence="10" id="KW-0067">ATP-binding</keyword>
<dbReference type="EMBL" id="JANJZL010000004">
    <property type="protein sequence ID" value="MCR2044024.1"/>
    <property type="molecule type" value="Genomic_DNA"/>
</dbReference>
<dbReference type="EC" id="2.7.13.3" evidence="3"/>
<dbReference type="InterPro" id="IPR003661">
    <property type="entry name" value="HisK_dim/P_dom"/>
</dbReference>
<evidence type="ECO:0000256" key="1">
    <source>
        <dbReference type="ARBA" id="ARBA00000085"/>
    </source>
</evidence>
<dbReference type="GO" id="GO:0005886">
    <property type="term" value="C:plasma membrane"/>
    <property type="evidence" value="ECO:0007669"/>
    <property type="project" value="UniProtKB-SubCell"/>
</dbReference>
<evidence type="ECO:0000256" key="7">
    <source>
        <dbReference type="ARBA" id="ARBA00022692"/>
    </source>
</evidence>
<name>A0A9X2S571_9FIRM</name>
<evidence type="ECO:0000259" key="15">
    <source>
        <dbReference type="PROSITE" id="PS50109"/>
    </source>
</evidence>
<evidence type="ECO:0000256" key="6">
    <source>
        <dbReference type="ARBA" id="ARBA00022679"/>
    </source>
</evidence>
<dbReference type="PANTHER" id="PTHR45528">
    <property type="entry name" value="SENSOR HISTIDINE KINASE CPXA"/>
    <property type="match status" value="1"/>
</dbReference>
<dbReference type="PRINTS" id="PR00344">
    <property type="entry name" value="BCTRLSENSOR"/>
</dbReference>
<feature type="transmembrane region" description="Helical" evidence="14">
    <location>
        <begin position="97"/>
        <end position="118"/>
    </location>
</feature>
<evidence type="ECO:0000256" key="3">
    <source>
        <dbReference type="ARBA" id="ARBA00012438"/>
    </source>
</evidence>
<dbReference type="InterPro" id="IPR005467">
    <property type="entry name" value="His_kinase_dom"/>
</dbReference>
<keyword evidence="6" id="KW-0808">Transferase</keyword>
<dbReference type="SMART" id="SM00387">
    <property type="entry name" value="HATPase_c"/>
    <property type="match status" value="1"/>
</dbReference>
<keyword evidence="8" id="KW-0547">Nucleotide-binding</keyword>
<keyword evidence="17" id="KW-1185">Reference proteome</keyword>
<dbReference type="Gene3D" id="3.30.565.10">
    <property type="entry name" value="Histidine kinase-like ATPase, C-terminal domain"/>
    <property type="match status" value="1"/>
</dbReference>
<keyword evidence="9 16" id="KW-0418">Kinase</keyword>
<dbReference type="Proteomes" id="UP001142078">
    <property type="component" value="Unassembled WGS sequence"/>
</dbReference>
<dbReference type="SUPFAM" id="SSF55874">
    <property type="entry name" value="ATPase domain of HSP90 chaperone/DNA topoisomerase II/histidine kinase"/>
    <property type="match status" value="1"/>
</dbReference>
<comment type="subcellular location">
    <subcellularLocation>
        <location evidence="2">Cell membrane</location>
        <topology evidence="2">Multi-pass membrane protein</topology>
    </subcellularLocation>
</comment>
<evidence type="ECO:0000256" key="14">
    <source>
        <dbReference type="SAM" id="Phobius"/>
    </source>
</evidence>
<dbReference type="GO" id="GO:0000155">
    <property type="term" value="F:phosphorelay sensor kinase activity"/>
    <property type="evidence" value="ECO:0007669"/>
    <property type="project" value="InterPro"/>
</dbReference>
<dbReference type="RefSeq" id="WP_187116689.1">
    <property type="nucleotide sequence ID" value="NZ_CABKTM010000049.1"/>
</dbReference>
<dbReference type="CDD" id="cd00082">
    <property type="entry name" value="HisKA"/>
    <property type="match status" value="1"/>
</dbReference>
<gene>
    <name evidence="16" type="ORF">NSA23_07800</name>
</gene>
<dbReference type="AlphaFoldDB" id="A0A9X2S571"/>
<proteinExistence type="predicted"/>